<dbReference type="InterPro" id="IPR029028">
    <property type="entry name" value="Alpha/beta_knot_MTases"/>
</dbReference>
<comment type="similarity">
    <text evidence="2 12">Belongs to the RNA methyltransferase RsmE family.</text>
</comment>
<keyword evidence="16" id="KW-1185">Reference proteome</keyword>
<reference evidence="15 16" key="1">
    <citation type="submission" date="2016-10" db="EMBL/GenBank/DDBJ databases">
        <authorList>
            <person name="Varghese N."/>
            <person name="Submissions S."/>
        </authorList>
    </citation>
    <scope>NUCLEOTIDE SEQUENCE [LARGE SCALE GENOMIC DNA]</scope>
    <source>
        <strain evidence="15 16">FF3</strain>
    </source>
</reference>
<dbReference type="NCBIfam" id="NF008696">
    <property type="entry name" value="PRK11713.3-5"/>
    <property type="match status" value="1"/>
</dbReference>
<dbReference type="Gene3D" id="2.40.240.20">
    <property type="entry name" value="Hypothetical PUA domain-like, domain 1"/>
    <property type="match status" value="1"/>
</dbReference>
<gene>
    <name evidence="15" type="ORF">SAMN04487940_11298</name>
</gene>
<dbReference type="InterPro" id="IPR046887">
    <property type="entry name" value="RsmE_PUA-like"/>
</dbReference>
<organism evidence="15 16">
    <name type="scientific">Marinovum algicola</name>
    <dbReference type="NCBI Taxonomy" id="42444"/>
    <lineage>
        <taxon>Bacteria</taxon>
        <taxon>Pseudomonadati</taxon>
        <taxon>Pseudomonadota</taxon>
        <taxon>Alphaproteobacteria</taxon>
        <taxon>Rhodobacterales</taxon>
        <taxon>Roseobacteraceae</taxon>
        <taxon>Marinovum</taxon>
    </lineage>
</organism>
<keyword evidence="6 12" id="KW-0698">rRNA processing</keyword>
<evidence type="ECO:0000256" key="7">
    <source>
        <dbReference type="ARBA" id="ARBA00022603"/>
    </source>
</evidence>
<dbReference type="GO" id="GO:0005737">
    <property type="term" value="C:cytoplasm"/>
    <property type="evidence" value="ECO:0007669"/>
    <property type="project" value="UniProtKB-SubCell"/>
</dbReference>
<evidence type="ECO:0000256" key="10">
    <source>
        <dbReference type="ARBA" id="ARBA00025699"/>
    </source>
</evidence>
<dbReference type="Pfam" id="PF04452">
    <property type="entry name" value="Methyltrans_RNA"/>
    <property type="match status" value="1"/>
</dbReference>
<dbReference type="InterPro" id="IPR006700">
    <property type="entry name" value="RsmE"/>
</dbReference>
<dbReference type="PANTHER" id="PTHR30027:SF3">
    <property type="entry name" value="16S RRNA (URACIL(1498)-N(3))-METHYLTRANSFERASE"/>
    <property type="match status" value="1"/>
</dbReference>
<evidence type="ECO:0000256" key="12">
    <source>
        <dbReference type="PIRNR" id="PIRNR015601"/>
    </source>
</evidence>
<dbReference type="EMBL" id="FNYY01000012">
    <property type="protein sequence ID" value="SEJ87378.1"/>
    <property type="molecule type" value="Genomic_DNA"/>
</dbReference>
<dbReference type="NCBIfam" id="TIGR00046">
    <property type="entry name" value="RsmE family RNA methyltransferase"/>
    <property type="match status" value="1"/>
</dbReference>
<dbReference type="InterPro" id="IPR015947">
    <property type="entry name" value="PUA-like_sf"/>
</dbReference>
<dbReference type="Proteomes" id="UP000182932">
    <property type="component" value="Unassembled WGS sequence"/>
</dbReference>
<evidence type="ECO:0000256" key="9">
    <source>
        <dbReference type="ARBA" id="ARBA00022691"/>
    </source>
</evidence>
<sequence length="246" mass="26552">MSGTVRLYVDHPLGQGQTIPLERAQAHYLFGVMRLEAGAELLLFNGSDGEWRAEVAQAGKRGGVLVCRVQSKPQEVPPDLWLIFAPVKKARTDFIVEKAVELGVRRILPVQSDFTNSERIRAEKQRAHAVEAAEQCGATFVPEVADLQKLSGLLDGWPAGRRLMFCDEAQAGGASAQAGLAALKDGPAGPWAILIGPEGGFSEAERARLHGFEFTHPVALGPRILRAETAAVAALTLWQSVLGDWQ</sequence>
<comment type="caution">
    <text evidence="15">The sequence shown here is derived from an EMBL/GenBank/DDBJ whole genome shotgun (WGS) entry which is preliminary data.</text>
</comment>
<protein>
    <recommendedName>
        <fullName evidence="4 12">Ribosomal RNA small subunit methyltransferase E</fullName>
        <ecNumber evidence="3 12">2.1.1.193</ecNumber>
    </recommendedName>
</protein>
<keyword evidence="7 12" id="KW-0489">Methyltransferase</keyword>
<keyword evidence="5 12" id="KW-0963">Cytoplasm</keyword>
<dbReference type="SUPFAM" id="SSF75217">
    <property type="entry name" value="alpha/beta knot"/>
    <property type="match status" value="1"/>
</dbReference>
<dbReference type="GO" id="GO:0070042">
    <property type="term" value="F:rRNA (uridine-N3-)-methyltransferase activity"/>
    <property type="evidence" value="ECO:0007669"/>
    <property type="project" value="TreeGrafter"/>
</dbReference>
<evidence type="ECO:0000256" key="11">
    <source>
        <dbReference type="ARBA" id="ARBA00047944"/>
    </source>
</evidence>
<evidence type="ECO:0000259" key="13">
    <source>
        <dbReference type="Pfam" id="PF04452"/>
    </source>
</evidence>
<accession>A0A975WC73</accession>
<dbReference type="GO" id="GO:0070475">
    <property type="term" value="P:rRNA base methylation"/>
    <property type="evidence" value="ECO:0007669"/>
    <property type="project" value="TreeGrafter"/>
</dbReference>
<dbReference type="CDD" id="cd18084">
    <property type="entry name" value="RsmE-like"/>
    <property type="match status" value="1"/>
</dbReference>
<dbReference type="Pfam" id="PF20260">
    <property type="entry name" value="PUA_4"/>
    <property type="match status" value="1"/>
</dbReference>
<dbReference type="InterPro" id="IPR029026">
    <property type="entry name" value="tRNA_m1G_MTases_N"/>
</dbReference>
<dbReference type="SUPFAM" id="SSF88697">
    <property type="entry name" value="PUA domain-like"/>
    <property type="match status" value="1"/>
</dbReference>
<name>A0A975WC73_9RHOB</name>
<evidence type="ECO:0000256" key="2">
    <source>
        <dbReference type="ARBA" id="ARBA00005528"/>
    </source>
</evidence>
<comment type="catalytic activity">
    <reaction evidence="11 12">
        <text>uridine(1498) in 16S rRNA + S-adenosyl-L-methionine = N(3)-methyluridine(1498) in 16S rRNA + S-adenosyl-L-homocysteine + H(+)</text>
        <dbReference type="Rhea" id="RHEA:42920"/>
        <dbReference type="Rhea" id="RHEA-COMP:10283"/>
        <dbReference type="Rhea" id="RHEA-COMP:10284"/>
        <dbReference type="ChEBI" id="CHEBI:15378"/>
        <dbReference type="ChEBI" id="CHEBI:57856"/>
        <dbReference type="ChEBI" id="CHEBI:59789"/>
        <dbReference type="ChEBI" id="CHEBI:65315"/>
        <dbReference type="ChEBI" id="CHEBI:74502"/>
        <dbReference type="EC" id="2.1.1.193"/>
    </reaction>
</comment>
<evidence type="ECO:0000256" key="6">
    <source>
        <dbReference type="ARBA" id="ARBA00022552"/>
    </source>
</evidence>
<comment type="function">
    <text evidence="10 12">Specifically methylates the N3 position of the uracil ring of uridine 1498 (m3U1498) in 16S rRNA. Acts on the fully assembled 30S ribosomal subunit.</text>
</comment>
<evidence type="ECO:0000256" key="5">
    <source>
        <dbReference type="ARBA" id="ARBA00022490"/>
    </source>
</evidence>
<dbReference type="EC" id="2.1.1.193" evidence="3 12"/>
<dbReference type="InterPro" id="IPR046886">
    <property type="entry name" value="RsmE_MTase_dom"/>
</dbReference>
<proteinExistence type="inferred from homology"/>
<dbReference type="Gene3D" id="3.40.1280.10">
    <property type="match status" value="1"/>
</dbReference>
<evidence type="ECO:0000256" key="4">
    <source>
        <dbReference type="ARBA" id="ARBA00013673"/>
    </source>
</evidence>
<dbReference type="PIRSF" id="PIRSF015601">
    <property type="entry name" value="MTase_slr0722"/>
    <property type="match status" value="1"/>
</dbReference>
<dbReference type="RefSeq" id="WP_074837498.1">
    <property type="nucleotide sequence ID" value="NZ_FNYY01000012.1"/>
</dbReference>
<feature type="domain" description="Ribosomal RNA small subunit methyltransferase E methyltransferase" evidence="13">
    <location>
        <begin position="77"/>
        <end position="239"/>
    </location>
</feature>
<dbReference type="AlphaFoldDB" id="A0A975WC73"/>
<evidence type="ECO:0000313" key="15">
    <source>
        <dbReference type="EMBL" id="SEJ87378.1"/>
    </source>
</evidence>
<feature type="domain" description="Ribosomal RNA small subunit methyltransferase E PUA-like" evidence="14">
    <location>
        <begin position="21"/>
        <end position="62"/>
    </location>
</feature>
<evidence type="ECO:0000313" key="16">
    <source>
        <dbReference type="Proteomes" id="UP000182932"/>
    </source>
</evidence>
<evidence type="ECO:0000256" key="3">
    <source>
        <dbReference type="ARBA" id="ARBA00012328"/>
    </source>
</evidence>
<dbReference type="PANTHER" id="PTHR30027">
    <property type="entry name" value="RIBOSOMAL RNA SMALL SUBUNIT METHYLTRANSFERASE E"/>
    <property type="match status" value="1"/>
</dbReference>
<dbReference type="GeneID" id="80819498"/>
<keyword evidence="9 12" id="KW-0949">S-adenosyl-L-methionine</keyword>
<comment type="subcellular location">
    <subcellularLocation>
        <location evidence="1 12">Cytoplasm</location>
    </subcellularLocation>
</comment>
<evidence type="ECO:0000256" key="8">
    <source>
        <dbReference type="ARBA" id="ARBA00022679"/>
    </source>
</evidence>
<evidence type="ECO:0000259" key="14">
    <source>
        <dbReference type="Pfam" id="PF20260"/>
    </source>
</evidence>
<evidence type="ECO:0000256" key="1">
    <source>
        <dbReference type="ARBA" id="ARBA00004496"/>
    </source>
</evidence>
<keyword evidence="8 12" id="KW-0808">Transferase</keyword>